<dbReference type="KEGG" id="aace:A0U92_09060"/>
<dbReference type="OrthoDB" id="8757135at2"/>
<evidence type="ECO:0000313" key="3">
    <source>
        <dbReference type="Proteomes" id="UP000188937"/>
    </source>
</evidence>
<keyword evidence="3" id="KW-1185">Reference proteome</keyword>
<name>A0A1U9KGP0_ACEAC</name>
<gene>
    <name evidence="2" type="ORF">A0U92_09060</name>
</gene>
<evidence type="ECO:0000256" key="1">
    <source>
        <dbReference type="SAM" id="SignalP"/>
    </source>
</evidence>
<feature type="signal peptide" evidence="1">
    <location>
        <begin position="1"/>
        <end position="25"/>
    </location>
</feature>
<sequence length="161" mass="17582">MVLKTRNVAPGVVCLALFVAPDALHASTISFVDHLAKTGEPVRRPPLKIRSKEERQFATMLRGAMHDPVNFAGHFVLTTWGCGAGCVMGGAINVVTGAVTMLPFTVSDWPLDVTEPLSWRRDSTLLVVTGSLNETGHGKYFYDFDGKAFHLLQTEPMTQKP</sequence>
<feature type="chain" id="PRO_5013092436" evidence="1">
    <location>
        <begin position="26"/>
        <end position="161"/>
    </location>
</feature>
<dbReference type="AlphaFoldDB" id="A0A1U9KGP0"/>
<organism evidence="2 3">
    <name type="scientific">Acetobacter aceti</name>
    <dbReference type="NCBI Taxonomy" id="435"/>
    <lineage>
        <taxon>Bacteria</taxon>
        <taxon>Pseudomonadati</taxon>
        <taxon>Pseudomonadota</taxon>
        <taxon>Alphaproteobacteria</taxon>
        <taxon>Acetobacterales</taxon>
        <taxon>Acetobacteraceae</taxon>
        <taxon>Acetobacter</taxon>
        <taxon>Acetobacter subgen. Acetobacter</taxon>
    </lineage>
</organism>
<reference evidence="2 3" key="1">
    <citation type="submission" date="2016-03" db="EMBL/GenBank/DDBJ databases">
        <title>Acetic acid bacteria sequencing.</title>
        <authorList>
            <person name="Brandt J."/>
            <person name="Jakob F."/>
            <person name="Vogel R.F."/>
        </authorList>
    </citation>
    <scope>NUCLEOTIDE SEQUENCE [LARGE SCALE GENOMIC DNA]</scope>
    <source>
        <strain evidence="2 3">TMW2.1153</strain>
    </source>
</reference>
<evidence type="ECO:0000313" key="2">
    <source>
        <dbReference type="EMBL" id="AQS84899.1"/>
    </source>
</evidence>
<proteinExistence type="predicted"/>
<dbReference type="EMBL" id="CP014692">
    <property type="protein sequence ID" value="AQS84899.1"/>
    <property type="molecule type" value="Genomic_DNA"/>
</dbReference>
<accession>A0A1U9KGP0</accession>
<protein>
    <submittedName>
        <fullName evidence="2">Uncharacterized protein</fullName>
    </submittedName>
</protein>
<dbReference type="Proteomes" id="UP000188937">
    <property type="component" value="Chromosome"/>
</dbReference>
<keyword evidence="1" id="KW-0732">Signal</keyword>
<dbReference type="RefSeq" id="WP_077812944.1">
    <property type="nucleotide sequence ID" value="NZ_CP014692.1"/>
</dbReference>